<name>A0ABT6XTW2_9FLAO</name>
<accession>A0ABT6XTW2</accession>
<proteinExistence type="predicted"/>
<evidence type="ECO:0000313" key="2">
    <source>
        <dbReference type="EMBL" id="MDI9258536.1"/>
    </source>
</evidence>
<evidence type="ECO:0000256" key="1">
    <source>
        <dbReference type="SAM" id="SignalP"/>
    </source>
</evidence>
<dbReference type="PROSITE" id="PS51257">
    <property type="entry name" value="PROKAR_LIPOPROTEIN"/>
    <property type="match status" value="1"/>
</dbReference>
<keyword evidence="1" id="KW-0732">Signal</keyword>
<evidence type="ECO:0000313" key="3">
    <source>
        <dbReference type="Proteomes" id="UP001230035"/>
    </source>
</evidence>
<dbReference type="RefSeq" id="WP_283240201.1">
    <property type="nucleotide sequence ID" value="NZ_JASGBP010000013.1"/>
</dbReference>
<keyword evidence="3" id="KW-1185">Reference proteome</keyword>
<evidence type="ECO:0008006" key="4">
    <source>
        <dbReference type="Google" id="ProtNLM"/>
    </source>
</evidence>
<dbReference type="Proteomes" id="UP001230035">
    <property type="component" value="Unassembled WGS sequence"/>
</dbReference>
<feature type="signal peptide" evidence="1">
    <location>
        <begin position="1"/>
        <end position="22"/>
    </location>
</feature>
<reference evidence="2 3" key="1">
    <citation type="submission" date="2023-05" db="EMBL/GenBank/DDBJ databases">
        <title>Flavobacterium sedimenti sp. nov., isolated from the sediment.</title>
        <authorList>
            <person name="Wu N."/>
        </authorList>
    </citation>
    <scope>NUCLEOTIDE SEQUENCE [LARGE SCALE GENOMIC DNA]</scope>
    <source>
        <strain evidence="2 3">YZ-48</strain>
    </source>
</reference>
<dbReference type="EMBL" id="JASGBP010000013">
    <property type="protein sequence ID" value="MDI9258536.1"/>
    <property type="molecule type" value="Genomic_DNA"/>
</dbReference>
<feature type="chain" id="PRO_5047098980" description="Lipocalin-like domain-containing protein" evidence="1">
    <location>
        <begin position="23"/>
        <end position="138"/>
    </location>
</feature>
<protein>
    <recommendedName>
        <fullName evidence="4">Lipocalin-like domain-containing protein</fullName>
    </recommendedName>
</protein>
<comment type="caution">
    <text evidence="2">The sequence shown here is derived from an EMBL/GenBank/DDBJ whole genome shotgun (WGS) entry which is preliminary data.</text>
</comment>
<organism evidence="2 3">
    <name type="scientific">Flavobacterium sedimenticola</name>
    <dbReference type="NCBI Taxonomy" id="3043286"/>
    <lineage>
        <taxon>Bacteria</taxon>
        <taxon>Pseudomonadati</taxon>
        <taxon>Bacteroidota</taxon>
        <taxon>Flavobacteriia</taxon>
        <taxon>Flavobacteriales</taxon>
        <taxon>Flavobacteriaceae</taxon>
        <taxon>Flavobacterium</taxon>
    </lineage>
</organism>
<gene>
    <name evidence="2" type="ORF">QHT84_14010</name>
</gene>
<sequence length="138" mass="15357">MKSRIKSIVLLCLLTVSLFTSCSKDTEPTTSSVAGKWKLTNVSGTFAGINNDITPGLITWDFNPITQTVTVVNNNPDNGLWDVFETGVYNYHIVTDSEYPCGEIIRIDNTDMGCFVIENDNFIIDQSVDDGFRLTLKH</sequence>